<keyword evidence="5" id="KW-0805">Transcription regulation</keyword>
<organism evidence="9">
    <name type="scientific">hydrothermal vent metagenome</name>
    <dbReference type="NCBI Taxonomy" id="652676"/>
    <lineage>
        <taxon>unclassified sequences</taxon>
        <taxon>metagenomes</taxon>
        <taxon>ecological metagenomes</taxon>
    </lineage>
</organism>
<evidence type="ECO:0000259" key="8">
    <source>
        <dbReference type="Pfam" id="PF04316"/>
    </source>
</evidence>
<proteinExistence type="inferred from homology"/>
<name>A0A3B0WY74_9ZZZZ</name>
<evidence type="ECO:0000256" key="3">
    <source>
        <dbReference type="ARBA" id="ARBA00022491"/>
    </source>
</evidence>
<dbReference type="AlphaFoldDB" id="A0A3B0WY74"/>
<evidence type="ECO:0000313" key="9">
    <source>
        <dbReference type="EMBL" id="VAW54159.1"/>
    </source>
</evidence>
<evidence type="ECO:0000256" key="2">
    <source>
        <dbReference type="ARBA" id="ARBA00017823"/>
    </source>
</evidence>
<dbReference type="EMBL" id="UOFE01000038">
    <property type="protein sequence ID" value="VAW54159.1"/>
    <property type="molecule type" value="Genomic_DNA"/>
</dbReference>
<dbReference type="GO" id="GO:0044781">
    <property type="term" value="P:bacterial-type flagellum organization"/>
    <property type="evidence" value="ECO:0007669"/>
    <property type="project" value="UniProtKB-KW"/>
</dbReference>
<dbReference type="SUPFAM" id="SSF101498">
    <property type="entry name" value="Anti-sigma factor FlgM"/>
    <property type="match status" value="1"/>
</dbReference>
<dbReference type="NCBIfam" id="TIGR03824">
    <property type="entry name" value="FlgM_jcvi"/>
    <property type="match status" value="1"/>
</dbReference>
<feature type="domain" description="Anti-sigma-28 factor FlgM C-terminal" evidence="8">
    <location>
        <begin position="42"/>
        <end position="96"/>
    </location>
</feature>
<evidence type="ECO:0000256" key="6">
    <source>
        <dbReference type="ARBA" id="ARBA00023163"/>
    </source>
</evidence>
<protein>
    <recommendedName>
        <fullName evidence="2">Negative regulator of flagellin synthesis</fullName>
    </recommendedName>
</protein>
<accession>A0A3B0WY74</accession>
<dbReference type="InterPro" id="IPR007412">
    <property type="entry name" value="FlgM"/>
</dbReference>
<evidence type="ECO:0000256" key="7">
    <source>
        <dbReference type="SAM" id="MobiDB-lite"/>
    </source>
</evidence>
<keyword evidence="6" id="KW-0804">Transcription</keyword>
<dbReference type="InterPro" id="IPR031316">
    <property type="entry name" value="FlgM_C"/>
</dbReference>
<dbReference type="Pfam" id="PF04316">
    <property type="entry name" value="FlgM"/>
    <property type="match status" value="1"/>
</dbReference>
<gene>
    <name evidence="9" type="ORF">MNBD_GAMMA05-1529</name>
</gene>
<reference evidence="9" key="1">
    <citation type="submission" date="2018-06" db="EMBL/GenBank/DDBJ databases">
        <authorList>
            <person name="Zhirakovskaya E."/>
        </authorList>
    </citation>
    <scope>NUCLEOTIDE SEQUENCE</scope>
</reference>
<evidence type="ECO:0000256" key="5">
    <source>
        <dbReference type="ARBA" id="ARBA00023015"/>
    </source>
</evidence>
<evidence type="ECO:0000256" key="4">
    <source>
        <dbReference type="ARBA" id="ARBA00022795"/>
    </source>
</evidence>
<dbReference type="GO" id="GO:0045892">
    <property type="term" value="P:negative regulation of DNA-templated transcription"/>
    <property type="evidence" value="ECO:0007669"/>
    <property type="project" value="InterPro"/>
</dbReference>
<keyword evidence="3" id="KW-0678">Repressor</keyword>
<dbReference type="InterPro" id="IPR035890">
    <property type="entry name" value="Anti-sigma-28_factor_FlgM_sf"/>
</dbReference>
<comment type="similarity">
    <text evidence="1">Belongs to the FlgM family.</text>
</comment>
<keyword evidence="4" id="KW-1005">Bacterial flagellum biogenesis</keyword>
<sequence>MPIDINGISPNKIHGPPDESQVKQNAQKQPVKSETGQSSTADTISLSDSAVSLGKLNNAVETSPVIDTQRVEQMKKAIADGSFKVDVEKVADKMMKFESVLSST</sequence>
<feature type="compositionally biased region" description="Polar residues" evidence="7">
    <location>
        <begin position="22"/>
        <end position="43"/>
    </location>
</feature>
<evidence type="ECO:0000256" key="1">
    <source>
        <dbReference type="ARBA" id="ARBA00005322"/>
    </source>
</evidence>
<feature type="region of interest" description="Disordered" evidence="7">
    <location>
        <begin position="1"/>
        <end position="43"/>
    </location>
</feature>